<dbReference type="PANTHER" id="PTHR10543:SF139">
    <property type="entry name" value="DIOXYGENASE"/>
    <property type="match status" value="1"/>
</dbReference>
<dbReference type="Proteomes" id="UP000300142">
    <property type="component" value="Unassembled WGS sequence"/>
</dbReference>
<name>A0A479ZV85_9CYAN</name>
<evidence type="ECO:0000256" key="1">
    <source>
        <dbReference type="ARBA" id="ARBA00006787"/>
    </source>
</evidence>
<evidence type="ECO:0000313" key="6">
    <source>
        <dbReference type="Proteomes" id="UP000300142"/>
    </source>
</evidence>
<evidence type="ECO:0000313" key="5">
    <source>
        <dbReference type="EMBL" id="GCL35178.1"/>
    </source>
</evidence>
<feature type="binding site" evidence="4">
    <location>
        <position position="222"/>
    </location>
    <ligand>
        <name>Fe cation</name>
        <dbReference type="ChEBI" id="CHEBI:24875"/>
        <note>catalytic</note>
    </ligand>
</feature>
<feature type="binding site" evidence="4">
    <location>
        <position position="173"/>
    </location>
    <ligand>
        <name>Fe cation</name>
        <dbReference type="ChEBI" id="CHEBI:24875"/>
        <note>catalytic</note>
    </ligand>
</feature>
<dbReference type="GO" id="GO:0046872">
    <property type="term" value="F:metal ion binding"/>
    <property type="evidence" value="ECO:0007669"/>
    <property type="project" value="UniProtKB-KW"/>
</dbReference>
<protein>
    <submittedName>
        <fullName evidence="5">Carotenoid oxygenase</fullName>
    </submittedName>
</protein>
<dbReference type="GO" id="GO:0016121">
    <property type="term" value="P:carotene catabolic process"/>
    <property type="evidence" value="ECO:0007669"/>
    <property type="project" value="TreeGrafter"/>
</dbReference>
<evidence type="ECO:0000256" key="3">
    <source>
        <dbReference type="ARBA" id="ARBA00023004"/>
    </source>
</evidence>
<dbReference type="AlphaFoldDB" id="A0A479ZV85"/>
<evidence type="ECO:0000256" key="4">
    <source>
        <dbReference type="PIRSR" id="PIRSR604294-1"/>
    </source>
</evidence>
<gene>
    <name evidence="5" type="ORF">SR1949_02700</name>
</gene>
<dbReference type="RefSeq" id="WP_137666098.1">
    <property type="nucleotide sequence ID" value="NZ_BJCE01000004.1"/>
</dbReference>
<keyword evidence="2 4" id="KW-0479">Metal-binding</keyword>
<keyword evidence="3 4" id="KW-0408">Iron</keyword>
<evidence type="ECO:0000256" key="2">
    <source>
        <dbReference type="ARBA" id="ARBA00022723"/>
    </source>
</evidence>
<comment type="cofactor">
    <cofactor evidence="4">
        <name>Fe(2+)</name>
        <dbReference type="ChEBI" id="CHEBI:29033"/>
    </cofactor>
    <text evidence="4">Binds 1 Fe(2+) ion per subunit.</text>
</comment>
<dbReference type="EMBL" id="BJCE01000004">
    <property type="protein sequence ID" value="GCL35178.1"/>
    <property type="molecule type" value="Genomic_DNA"/>
</dbReference>
<accession>A0A479ZV85</accession>
<proteinExistence type="inferred from homology"/>
<organism evidence="5 6">
    <name type="scientific">Sphaerospermopsis reniformis</name>
    <dbReference type="NCBI Taxonomy" id="531300"/>
    <lineage>
        <taxon>Bacteria</taxon>
        <taxon>Bacillati</taxon>
        <taxon>Cyanobacteriota</taxon>
        <taxon>Cyanophyceae</taxon>
        <taxon>Nostocales</taxon>
        <taxon>Aphanizomenonaceae</taxon>
        <taxon>Sphaerospermopsis</taxon>
    </lineage>
</organism>
<keyword evidence="6" id="KW-1185">Reference proteome</keyword>
<reference evidence="6" key="1">
    <citation type="submission" date="2019-02" db="EMBL/GenBank/DDBJ databases">
        <title>Draft genome sequence of Sphaerospermopsis reniformis NIES-1949.</title>
        <authorList>
            <person name="Yamaguchi H."/>
            <person name="Suzuki S."/>
            <person name="Kawachi M."/>
        </authorList>
    </citation>
    <scope>NUCLEOTIDE SEQUENCE [LARGE SCALE GENOMIC DNA]</scope>
    <source>
        <strain evidence="6">NIES-1949</strain>
    </source>
</reference>
<comment type="similarity">
    <text evidence="1">Belongs to the carotenoid oxygenase family.</text>
</comment>
<dbReference type="InterPro" id="IPR004294">
    <property type="entry name" value="Carotenoid_Oase"/>
</dbReference>
<feature type="binding site" evidence="4">
    <location>
        <position position="471"/>
    </location>
    <ligand>
        <name>Fe cation</name>
        <dbReference type="ChEBI" id="CHEBI:24875"/>
        <note>catalytic</note>
    </ligand>
</feature>
<comment type="caution">
    <text evidence="5">The sequence shown here is derived from an EMBL/GenBank/DDBJ whole genome shotgun (WGS) entry which is preliminary data.</text>
</comment>
<dbReference type="Pfam" id="PF03055">
    <property type="entry name" value="RPE65"/>
    <property type="match status" value="1"/>
</dbReference>
<sequence length="479" mass="53524">MQTIEKKSSKKTWAKAISQPAKEFPPTQLPIIAGKIPEGLRGTLYRNGAARLQRGGVSVGHWFDGDGAILAVHFTDAGATGIYRYVQTAGYQEETTAGKYLYGNYGMTAPGPIWNQWQKPVKNAANTSVLALPEQLLALWEGDNPYALDLETLETKGLNNLGGLTKGQPYSAHPKVDYQTGEIFNFGMTPGLNAILHIYKSDFTGRIIQQAKFTLAGFPIIHDFVLAGQYLIFFAPAVWLNIWPVLFGVSSYSDSLTWQPEKGNQIIVIDRENLSLVSRGETEPWFQWHFSNGYVDDSGTVIVDFAKYDDFQTNEYLREVATGETHTFAKTSLTRVKLNPQTGKVQEIATLLNRTCEFPNVPVKNVGNFSRYSYMSIFREGTDTEGEILNSIARFDHENGNLTEANLGENFYPSEPLYIEDTQNSQQSWVLTVVYDGNSDSSEVWIFDGDRLNEEPVCQLGLPSVIPHSFHGTWKPGDW</sequence>
<feature type="binding site" evidence="4">
    <location>
        <position position="289"/>
    </location>
    <ligand>
        <name>Fe cation</name>
        <dbReference type="ChEBI" id="CHEBI:24875"/>
        <note>catalytic</note>
    </ligand>
</feature>
<dbReference type="GO" id="GO:0010436">
    <property type="term" value="F:carotenoid dioxygenase activity"/>
    <property type="evidence" value="ECO:0007669"/>
    <property type="project" value="TreeGrafter"/>
</dbReference>
<dbReference type="PANTHER" id="PTHR10543">
    <property type="entry name" value="BETA-CAROTENE DIOXYGENASE"/>
    <property type="match status" value="1"/>
</dbReference>